<organism evidence="2 3">
    <name type="scientific">Fonsecaea erecta</name>
    <dbReference type="NCBI Taxonomy" id="1367422"/>
    <lineage>
        <taxon>Eukaryota</taxon>
        <taxon>Fungi</taxon>
        <taxon>Dikarya</taxon>
        <taxon>Ascomycota</taxon>
        <taxon>Pezizomycotina</taxon>
        <taxon>Eurotiomycetes</taxon>
        <taxon>Chaetothyriomycetidae</taxon>
        <taxon>Chaetothyriales</taxon>
        <taxon>Herpotrichiellaceae</taxon>
        <taxon>Fonsecaea</taxon>
    </lineage>
</organism>
<evidence type="ECO:0000313" key="2">
    <source>
        <dbReference type="EMBL" id="OAP59820.1"/>
    </source>
</evidence>
<dbReference type="RefSeq" id="XP_018693187.1">
    <property type="nucleotide sequence ID" value="XM_018836334.1"/>
</dbReference>
<reference evidence="2 3" key="1">
    <citation type="submission" date="2016-04" db="EMBL/GenBank/DDBJ databases">
        <title>Draft genome of Fonsecaea erecta CBS 125763.</title>
        <authorList>
            <person name="Weiss V.A."/>
            <person name="Vicente V.A."/>
            <person name="Raittz R.T."/>
            <person name="Moreno L.F."/>
            <person name="De Souza E.M."/>
            <person name="Pedrosa F.O."/>
            <person name="Steffens M.B."/>
            <person name="Faoro H."/>
            <person name="Tadra-Sfeir M.Z."/>
            <person name="Najafzadeh M.J."/>
            <person name="Felipe M.S."/>
            <person name="Teixeira M."/>
            <person name="Sun J."/>
            <person name="Xi L."/>
            <person name="Gomes R."/>
            <person name="De Azevedo C.M."/>
            <person name="Salgado C.G."/>
            <person name="Da Silva M.B."/>
            <person name="Nascimento M.F."/>
            <person name="Queiroz-Telles F."/>
            <person name="Attili D.S."/>
            <person name="Gorbushina A."/>
        </authorList>
    </citation>
    <scope>NUCLEOTIDE SEQUENCE [LARGE SCALE GENOMIC DNA]</scope>
    <source>
        <strain evidence="2 3">CBS 125763</strain>
    </source>
</reference>
<evidence type="ECO:0000313" key="3">
    <source>
        <dbReference type="Proteomes" id="UP000078343"/>
    </source>
</evidence>
<dbReference type="EMBL" id="LVYI01000004">
    <property type="protein sequence ID" value="OAP59820.1"/>
    <property type="molecule type" value="Genomic_DNA"/>
</dbReference>
<gene>
    <name evidence="2" type="ORF">AYL99_04822</name>
</gene>
<dbReference type="Gene3D" id="3.40.50.150">
    <property type="entry name" value="Vaccinia Virus protein VP39"/>
    <property type="match status" value="1"/>
</dbReference>
<proteinExistence type="predicted"/>
<dbReference type="SUPFAM" id="SSF53335">
    <property type="entry name" value="S-adenosyl-L-methionine-dependent methyltransferases"/>
    <property type="match status" value="1"/>
</dbReference>
<dbReference type="Proteomes" id="UP000078343">
    <property type="component" value="Unassembled WGS sequence"/>
</dbReference>
<keyword evidence="3" id="KW-1185">Reference proteome</keyword>
<sequence length="119" mass="13678">MTERHDPHDQFTASISQRTCSRGHEKCHGRRGGYDESITYERANPRGELELGPTSYDFVFATLRPGGRFVFSIEHPVLTAPADASWHRDVARGMVFWPLNQYWDEGVRVTDWLAEGVRK</sequence>
<dbReference type="STRING" id="1367422.A0A178ZJ52"/>
<accession>A0A178ZJ52</accession>
<dbReference type="AlphaFoldDB" id="A0A178ZJ52"/>
<protein>
    <submittedName>
        <fullName evidence="2">Uncharacterized protein</fullName>
    </submittedName>
</protein>
<dbReference type="GeneID" id="30008990"/>
<name>A0A178ZJ52_9EURO</name>
<feature type="compositionally biased region" description="Polar residues" evidence="1">
    <location>
        <begin position="11"/>
        <end position="20"/>
    </location>
</feature>
<feature type="region of interest" description="Disordered" evidence="1">
    <location>
        <begin position="1"/>
        <end position="33"/>
    </location>
</feature>
<dbReference type="OrthoDB" id="66144at2759"/>
<dbReference type="InterPro" id="IPR029063">
    <property type="entry name" value="SAM-dependent_MTases_sf"/>
</dbReference>
<comment type="caution">
    <text evidence="2">The sequence shown here is derived from an EMBL/GenBank/DDBJ whole genome shotgun (WGS) entry which is preliminary data.</text>
</comment>
<evidence type="ECO:0000256" key="1">
    <source>
        <dbReference type="SAM" id="MobiDB-lite"/>
    </source>
</evidence>